<sequence length="245" mass="26084">MQSPRQAMTIAFEIGRYRTRLATAPADLAACQQLRHACFFGKPGLDSDAFDARCRHLMIEDAAGRLVAAARIMLMAQGADVAQSYAAQFYDLSGLAAQQAPMMEMGRFCIAADVLDADVVRVAWGALAQLVDDHGVQIMMGCTSFTGTDPALYGTGFARLAAQHQGPAHLRPGVKAPETVALIGQGDGTAPLPSLLRSYLAMGGWVSDHAVVDRQMNTLHVFTCLDIAAVPPARARALRAVMGAR</sequence>
<dbReference type="InterPro" id="IPR052351">
    <property type="entry name" value="Ornithine_N-alpha-AT"/>
</dbReference>
<dbReference type="eggNOG" id="COG3176">
    <property type="taxonomic scope" value="Bacteria"/>
</dbReference>
<keyword evidence="12" id="KW-1185">Reference proteome</keyword>
<dbReference type="AlphaFoldDB" id="A3V6F9"/>
<dbReference type="HOGENOM" id="CLU_058962_1_1_5"/>
<evidence type="ECO:0000256" key="5">
    <source>
        <dbReference type="ARBA" id="ARBA00023315"/>
    </source>
</evidence>
<evidence type="ECO:0000256" key="9">
    <source>
        <dbReference type="ARBA" id="ARBA00045724"/>
    </source>
</evidence>
<evidence type="ECO:0000256" key="1">
    <source>
        <dbReference type="ARBA" id="ARBA00005189"/>
    </source>
</evidence>
<evidence type="ECO:0000313" key="11">
    <source>
        <dbReference type="EMBL" id="EAQ06483.1"/>
    </source>
</evidence>
<accession>A3V6F9</accession>
<dbReference type="SUPFAM" id="SSF55729">
    <property type="entry name" value="Acyl-CoA N-acyltransferases (Nat)"/>
    <property type="match status" value="1"/>
</dbReference>
<name>A3V6F9_9RHOB</name>
<evidence type="ECO:0000256" key="2">
    <source>
        <dbReference type="ARBA" id="ARBA00022516"/>
    </source>
</evidence>
<dbReference type="EMBL" id="AAMS01000005">
    <property type="protein sequence ID" value="EAQ06483.1"/>
    <property type="molecule type" value="Genomic_DNA"/>
</dbReference>
<dbReference type="STRING" id="314232.SKA53_05328"/>
<evidence type="ECO:0000256" key="10">
    <source>
        <dbReference type="ARBA" id="ARBA00047785"/>
    </source>
</evidence>
<dbReference type="PANTHER" id="PTHR37323">
    <property type="entry name" value="GCN5-RELATED N-ACETYLTRANSFERASE"/>
    <property type="match status" value="1"/>
</dbReference>
<keyword evidence="5" id="KW-0012">Acyltransferase</keyword>
<evidence type="ECO:0000256" key="4">
    <source>
        <dbReference type="ARBA" id="ARBA00023098"/>
    </source>
</evidence>
<dbReference type="GO" id="GO:0043810">
    <property type="term" value="F:ornithine-acyl [acyl carrier protein] N-acyltransferase activity"/>
    <property type="evidence" value="ECO:0007669"/>
    <property type="project" value="UniProtKB-EC"/>
</dbReference>
<evidence type="ECO:0000256" key="6">
    <source>
        <dbReference type="ARBA" id="ARBA00038095"/>
    </source>
</evidence>
<gene>
    <name evidence="11" type="ORF">SKA53_05328</name>
</gene>
<evidence type="ECO:0000313" key="12">
    <source>
        <dbReference type="Proteomes" id="UP000004507"/>
    </source>
</evidence>
<dbReference type="EC" id="2.3.2.30" evidence="7"/>
<keyword evidence="2" id="KW-0444">Lipid biosynthesis</keyword>
<evidence type="ECO:0000256" key="8">
    <source>
        <dbReference type="ARBA" id="ARBA00039866"/>
    </source>
</evidence>
<dbReference type="Proteomes" id="UP000004507">
    <property type="component" value="Unassembled WGS sequence"/>
</dbReference>
<dbReference type="PANTHER" id="PTHR37323:SF1">
    <property type="entry name" value="L-ORNITHINE N(ALPHA)-ACYLTRANSFERASE"/>
    <property type="match status" value="1"/>
</dbReference>
<comment type="pathway">
    <text evidence="1">Lipid metabolism.</text>
</comment>
<dbReference type="Pfam" id="PF13444">
    <property type="entry name" value="Acetyltransf_5"/>
    <property type="match status" value="1"/>
</dbReference>
<dbReference type="Gene3D" id="3.40.630.30">
    <property type="match status" value="1"/>
</dbReference>
<dbReference type="GO" id="GO:0006629">
    <property type="term" value="P:lipid metabolic process"/>
    <property type="evidence" value="ECO:0007669"/>
    <property type="project" value="UniProtKB-KW"/>
</dbReference>
<organism evidence="11 12">
    <name type="scientific">Yoonia vestfoldensis SKA53</name>
    <dbReference type="NCBI Taxonomy" id="314232"/>
    <lineage>
        <taxon>Bacteria</taxon>
        <taxon>Pseudomonadati</taxon>
        <taxon>Pseudomonadota</taxon>
        <taxon>Alphaproteobacteria</taxon>
        <taxon>Rhodobacterales</taxon>
        <taxon>Paracoccaceae</taxon>
        <taxon>Yoonia</taxon>
    </lineage>
</organism>
<keyword evidence="3" id="KW-0808">Transferase</keyword>
<comment type="similarity">
    <text evidence="6">Belongs to the acetyltransferase family. OlsB subfamily.</text>
</comment>
<evidence type="ECO:0000256" key="3">
    <source>
        <dbReference type="ARBA" id="ARBA00022679"/>
    </source>
</evidence>
<comment type="catalytic activity">
    <reaction evidence="10">
        <text>a (3R)-hydroxyacyl-[ACP] + L-ornithine = a lyso-ornithine lipid + holo-[ACP] + H(+)</text>
        <dbReference type="Rhea" id="RHEA:20633"/>
        <dbReference type="Rhea" id="RHEA-COMP:9685"/>
        <dbReference type="Rhea" id="RHEA-COMP:9945"/>
        <dbReference type="ChEBI" id="CHEBI:15378"/>
        <dbReference type="ChEBI" id="CHEBI:46911"/>
        <dbReference type="ChEBI" id="CHEBI:64479"/>
        <dbReference type="ChEBI" id="CHEBI:78827"/>
        <dbReference type="ChEBI" id="CHEBI:138482"/>
        <dbReference type="EC" id="2.3.2.30"/>
    </reaction>
    <physiologicalReaction direction="left-to-right" evidence="10">
        <dbReference type="Rhea" id="RHEA:20634"/>
    </physiologicalReaction>
</comment>
<protein>
    <recommendedName>
        <fullName evidence="8">L-ornithine N(alpha)-acyltransferase</fullName>
        <ecNumber evidence="7">2.3.2.30</ecNumber>
    </recommendedName>
</protein>
<reference evidence="11 12" key="1">
    <citation type="submission" date="2006-01" db="EMBL/GenBank/DDBJ databases">
        <authorList>
            <person name="Hagstrom A."/>
            <person name="Ferriera S."/>
            <person name="Johnson J."/>
            <person name="Kravitz S."/>
            <person name="Halpern A."/>
            <person name="Remington K."/>
            <person name="Beeson K."/>
            <person name="Tran B."/>
            <person name="Rogers Y.-H."/>
            <person name="Friedman R."/>
            <person name="Venter J.C."/>
        </authorList>
    </citation>
    <scope>NUCLEOTIDE SEQUENCE [LARGE SCALE GENOMIC DNA]</scope>
    <source>
        <strain evidence="11 12">SKA53</strain>
    </source>
</reference>
<dbReference type="InterPro" id="IPR016181">
    <property type="entry name" value="Acyl_CoA_acyltransferase"/>
</dbReference>
<evidence type="ECO:0000256" key="7">
    <source>
        <dbReference type="ARBA" id="ARBA00039058"/>
    </source>
</evidence>
<comment type="caution">
    <text evidence="11">The sequence shown here is derived from an EMBL/GenBank/DDBJ whole genome shotgun (WGS) entry which is preliminary data.</text>
</comment>
<proteinExistence type="inferred from homology"/>
<keyword evidence="4" id="KW-0443">Lipid metabolism</keyword>
<comment type="function">
    <text evidence="9">Catalyzes the first step in the biosynthesis of ornithine lipids, which are phosphorus-free membrane lipids. Catalyzes the 3-hydroxyacyl-acyl carrier protein-dependent acylation of ornithine to form lyso-ornithine lipid (LOL).</text>
</comment>